<gene>
    <name evidence="4" type="ordered locus">Acid345_4046</name>
</gene>
<dbReference type="Gene3D" id="3.40.1170.60">
    <property type="match status" value="1"/>
</dbReference>
<dbReference type="GO" id="GO:0006281">
    <property type="term" value="P:DNA repair"/>
    <property type="evidence" value="ECO:0007669"/>
    <property type="project" value="InterPro"/>
</dbReference>
<dbReference type="Proteomes" id="UP000002432">
    <property type="component" value="Chromosome"/>
</dbReference>
<dbReference type="OrthoDB" id="106651at2"/>
<dbReference type="PROSITE" id="PS50173">
    <property type="entry name" value="UMUC"/>
    <property type="match status" value="1"/>
</dbReference>
<dbReference type="InterPro" id="IPR043128">
    <property type="entry name" value="Rev_trsase/Diguanyl_cyclase"/>
</dbReference>
<name>Q1IJA4_KORVE</name>
<evidence type="ECO:0000256" key="2">
    <source>
        <dbReference type="ARBA" id="ARBA00022763"/>
    </source>
</evidence>
<evidence type="ECO:0000259" key="3">
    <source>
        <dbReference type="PROSITE" id="PS50173"/>
    </source>
</evidence>
<keyword evidence="2" id="KW-0227">DNA damage</keyword>
<sequence length="495" mass="55170">MYAVIYAREFPAQALLRLRPELRQKPVAVMEGEPPREFVCAANEFAYRMGVQRGMTRPQMEVLEAVETLRRSRAEEDAARAALLECAGRFSPRVEELRFEYTLAVGADISGTEKLLGTTEQIVRRMCEHAAVMGMEVSVAASCNFDAALCWAKAHAGTKVISPGEERKTLAAVPVDVLDLTLDQSVTFSLWGVHTLGELAALPQAELIARLGQDGKRLRELACGEHQHLLKPVGEPFVLREEIEFEADVESLDSVMFVLAPMLQQLCLRVQSRALALASVTVQCGLDGGTTHTRTVRPVLPTIDHQALLKLIHLDLIANPPGAAVVALRVFTETNRPSRAQLGLFSPQFPEPMRLEVTLARLAAVVGGEDRVGAPELVDSHRRDAFQIRHFSEPTLRLKPEGWGTHGVAGMRVLRPSEVVFVQKLHERPHQFVFRSEQYMVMECYGPWLASGDWWGAEKWERRQWDVVASSHSGKPLCCQLASSANEWWVEVLYD</sequence>
<dbReference type="RefSeq" id="WP_011524845.1">
    <property type="nucleotide sequence ID" value="NC_008009.1"/>
</dbReference>
<dbReference type="HOGENOM" id="CLU_041029_0_0_0"/>
<dbReference type="EMBL" id="CP000360">
    <property type="protein sequence ID" value="ABF43046.1"/>
    <property type="molecule type" value="Genomic_DNA"/>
</dbReference>
<organism evidence="4 5">
    <name type="scientific">Koribacter versatilis (strain Ellin345)</name>
    <dbReference type="NCBI Taxonomy" id="204669"/>
    <lineage>
        <taxon>Bacteria</taxon>
        <taxon>Pseudomonadati</taxon>
        <taxon>Acidobacteriota</taxon>
        <taxon>Terriglobia</taxon>
        <taxon>Terriglobales</taxon>
        <taxon>Candidatus Korobacteraceae</taxon>
        <taxon>Candidatus Korobacter</taxon>
    </lineage>
</organism>
<feature type="domain" description="UmuC" evidence="3">
    <location>
        <begin position="2"/>
        <end position="55"/>
    </location>
</feature>
<dbReference type="KEGG" id="aba:Acid345_4046"/>
<dbReference type="SUPFAM" id="SSF56672">
    <property type="entry name" value="DNA/RNA polymerases"/>
    <property type="match status" value="1"/>
</dbReference>
<dbReference type="PANTHER" id="PTHR35369">
    <property type="entry name" value="BLR3025 PROTEIN-RELATED"/>
    <property type="match status" value="1"/>
</dbReference>
<accession>Q1IJA4</accession>
<dbReference type="AlphaFoldDB" id="Q1IJA4"/>
<comment type="similarity">
    <text evidence="1">Belongs to the DNA polymerase type-Y family.</text>
</comment>
<evidence type="ECO:0000256" key="1">
    <source>
        <dbReference type="ARBA" id="ARBA00010945"/>
    </source>
</evidence>
<dbReference type="Pfam" id="PF00817">
    <property type="entry name" value="IMS"/>
    <property type="match status" value="1"/>
</dbReference>
<dbReference type="InterPro" id="IPR050356">
    <property type="entry name" value="SulA_CellDiv_inhibitor"/>
</dbReference>
<protein>
    <submittedName>
        <fullName evidence="4">Nucleotidyltransferase/DNA polymerase involved in DNA repair-like protein</fullName>
    </submittedName>
</protein>
<dbReference type="InterPro" id="IPR001126">
    <property type="entry name" value="UmuC"/>
</dbReference>
<evidence type="ECO:0000313" key="5">
    <source>
        <dbReference type="Proteomes" id="UP000002432"/>
    </source>
</evidence>
<dbReference type="InterPro" id="IPR043502">
    <property type="entry name" value="DNA/RNA_pol_sf"/>
</dbReference>
<dbReference type="STRING" id="204669.Acid345_4046"/>
<evidence type="ECO:0000313" key="4">
    <source>
        <dbReference type="EMBL" id="ABF43046.1"/>
    </source>
</evidence>
<proteinExistence type="inferred from homology"/>
<dbReference type="EnsemblBacteria" id="ABF43046">
    <property type="protein sequence ID" value="ABF43046"/>
    <property type="gene ID" value="Acid345_4046"/>
</dbReference>
<dbReference type="eggNOG" id="COG0389">
    <property type="taxonomic scope" value="Bacteria"/>
</dbReference>
<dbReference type="Gene3D" id="3.30.70.270">
    <property type="match status" value="1"/>
</dbReference>
<keyword evidence="5" id="KW-1185">Reference proteome</keyword>
<dbReference type="PANTHER" id="PTHR35369:SF2">
    <property type="entry name" value="BLR3025 PROTEIN"/>
    <property type="match status" value="1"/>
</dbReference>
<reference evidence="4 5" key="1">
    <citation type="journal article" date="2009" name="Appl. Environ. Microbiol.">
        <title>Three genomes from the phylum Acidobacteria provide insight into the lifestyles of these microorganisms in soils.</title>
        <authorList>
            <person name="Ward N.L."/>
            <person name="Challacombe J.F."/>
            <person name="Janssen P.H."/>
            <person name="Henrissat B."/>
            <person name="Coutinho P.M."/>
            <person name="Wu M."/>
            <person name="Xie G."/>
            <person name="Haft D.H."/>
            <person name="Sait M."/>
            <person name="Badger J."/>
            <person name="Barabote R.D."/>
            <person name="Bradley B."/>
            <person name="Brettin T.S."/>
            <person name="Brinkac L.M."/>
            <person name="Bruce D."/>
            <person name="Creasy T."/>
            <person name="Daugherty S.C."/>
            <person name="Davidsen T.M."/>
            <person name="DeBoy R.T."/>
            <person name="Detter J.C."/>
            <person name="Dodson R.J."/>
            <person name="Durkin A.S."/>
            <person name="Ganapathy A."/>
            <person name="Gwinn-Giglio M."/>
            <person name="Han C.S."/>
            <person name="Khouri H."/>
            <person name="Kiss H."/>
            <person name="Kothari S.P."/>
            <person name="Madupu R."/>
            <person name="Nelson K.E."/>
            <person name="Nelson W.C."/>
            <person name="Paulsen I."/>
            <person name="Penn K."/>
            <person name="Ren Q."/>
            <person name="Rosovitz M.J."/>
            <person name="Selengut J.D."/>
            <person name="Shrivastava S."/>
            <person name="Sullivan S.A."/>
            <person name="Tapia R."/>
            <person name="Thompson L.S."/>
            <person name="Watkins K.L."/>
            <person name="Yang Q."/>
            <person name="Yu C."/>
            <person name="Zafar N."/>
            <person name="Zhou L."/>
            <person name="Kuske C.R."/>
        </authorList>
    </citation>
    <scope>NUCLEOTIDE SEQUENCE [LARGE SCALE GENOMIC DNA]</scope>
    <source>
        <strain evidence="4 5">Ellin345</strain>
    </source>
</reference>